<dbReference type="Pfam" id="PF01435">
    <property type="entry name" value="Peptidase_M48"/>
    <property type="match status" value="1"/>
</dbReference>
<feature type="transmembrane region" description="Helical" evidence="13">
    <location>
        <begin position="211"/>
        <end position="230"/>
    </location>
</feature>
<dbReference type="Gene3D" id="3.30.2010.10">
    <property type="entry name" value="Metalloproteases ('zincins'), catalytic domain"/>
    <property type="match status" value="1"/>
</dbReference>
<evidence type="ECO:0000256" key="5">
    <source>
        <dbReference type="ARBA" id="ARBA00022670"/>
    </source>
</evidence>
<keyword evidence="7" id="KW-0479">Metal-binding</keyword>
<dbReference type="EC" id="3.4.24.-" evidence="15"/>
<organism evidence="15">
    <name type="scientific">bioreactor metagenome</name>
    <dbReference type="NCBI Taxonomy" id="1076179"/>
    <lineage>
        <taxon>unclassified sequences</taxon>
        <taxon>metagenomes</taxon>
        <taxon>ecological metagenomes</taxon>
    </lineage>
</organism>
<evidence type="ECO:0000256" key="1">
    <source>
        <dbReference type="ARBA" id="ARBA00001947"/>
    </source>
</evidence>
<sequence>MSETKRPVIIYEQVRKNQIKTVLLIAFYIIIILVMSYSIGYYADNVAFGIGIGVFIVCILMPIQIFTGTKMVGSRTNWKEVDMSNPNESRVANLVEGLSIAAGIKDTPKLYIIPANIPNAFAGGLSIKNAYIGVTTGLIEILDEPEMEGVLAHEMSHIIQRDILVSTVSVYLMSAAIVLGTILYRMSRYNMVYGGRNRSRDSRDNENSAETLALIALAGMVLSYVIRFVAQIINLAISRKREYIADANAVRLCGYSEGIADALEKIQSHSREYSKEQVDDLGGDEMLGLYIFNPKHCILPLFSTHPPIEERIRILRNMY</sequence>
<evidence type="ECO:0000313" key="15">
    <source>
        <dbReference type="EMBL" id="MPM11700.1"/>
    </source>
</evidence>
<proteinExistence type="inferred from homology"/>
<dbReference type="HAMAP" id="MF_00188">
    <property type="entry name" value="Pept_M48_protease_HtpX"/>
    <property type="match status" value="1"/>
</dbReference>
<dbReference type="GO" id="GO:0006508">
    <property type="term" value="P:proteolysis"/>
    <property type="evidence" value="ECO:0007669"/>
    <property type="project" value="UniProtKB-KW"/>
</dbReference>
<dbReference type="PANTHER" id="PTHR43221">
    <property type="entry name" value="PROTEASE HTPX"/>
    <property type="match status" value="1"/>
</dbReference>
<protein>
    <submittedName>
        <fullName evidence="15">Protease HtpX</fullName>
        <ecNumber evidence="15">3.4.24.-</ecNumber>
    </submittedName>
</protein>
<keyword evidence="9" id="KW-0862">Zinc</keyword>
<dbReference type="PANTHER" id="PTHR43221:SF1">
    <property type="entry name" value="PROTEASE HTPX"/>
    <property type="match status" value="1"/>
</dbReference>
<comment type="subcellular location">
    <subcellularLocation>
        <location evidence="2">Cell membrane</location>
        <topology evidence="2">Multi-pass membrane protein</topology>
    </subcellularLocation>
</comment>
<keyword evidence="12 13" id="KW-0472">Membrane</keyword>
<evidence type="ECO:0000256" key="8">
    <source>
        <dbReference type="ARBA" id="ARBA00022801"/>
    </source>
</evidence>
<accession>A0A644X6B1</accession>
<evidence type="ECO:0000259" key="14">
    <source>
        <dbReference type="Pfam" id="PF01435"/>
    </source>
</evidence>
<feature type="transmembrane region" description="Helical" evidence="13">
    <location>
        <begin position="46"/>
        <end position="66"/>
    </location>
</feature>
<evidence type="ECO:0000256" key="2">
    <source>
        <dbReference type="ARBA" id="ARBA00004651"/>
    </source>
</evidence>
<evidence type="ECO:0000256" key="3">
    <source>
        <dbReference type="ARBA" id="ARBA00009779"/>
    </source>
</evidence>
<reference evidence="15" key="1">
    <citation type="submission" date="2019-08" db="EMBL/GenBank/DDBJ databases">
        <authorList>
            <person name="Kucharzyk K."/>
            <person name="Murdoch R.W."/>
            <person name="Higgins S."/>
            <person name="Loffler F."/>
        </authorList>
    </citation>
    <scope>NUCLEOTIDE SEQUENCE</scope>
</reference>
<dbReference type="GO" id="GO:0005886">
    <property type="term" value="C:plasma membrane"/>
    <property type="evidence" value="ECO:0007669"/>
    <property type="project" value="UniProtKB-SubCell"/>
</dbReference>
<feature type="domain" description="Peptidase M48" evidence="14">
    <location>
        <begin position="88"/>
        <end position="317"/>
    </location>
</feature>
<evidence type="ECO:0000256" key="4">
    <source>
        <dbReference type="ARBA" id="ARBA00022475"/>
    </source>
</evidence>
<dbReference type="InterPro" id="IPR001915">
    <property type="entry name" value="Peptidase_M48"/>
</dbReference>
<dbReference type="AlphaFoldDB" id="A0A644X6B1"/>
<name>A0A644X6B1_9ZZZZ</name>
<evidence type="ECO:0000256" key="13">
    <source>
        <dbReference type="SAM" id="Phobius"/>
    </source>
</evidence>
<dbReference type="GO" id="GO:0046872">
    <property type="term" value="F:metal ion binding"/>
    <property type="evidence" value="ECO:0007669"/>
    <property type="project" value="UniProtKB-KW"/>
</dbReference>
<dbReference type="EMBL" id="VSSQ01001866">
    <property type="protein sequence ID" value="MPM11700.1"/>
    <property type="molecule type" value="Genomic_DNA"/>
</dbReference>
<dbReference type="GO" id="GO:0004222">
    <property type="term" value="F:metalloendopeptidase activity"/>
    <property type="evidence" value="ECO:0007669"/>
    <property type="project" value="InterPro"/>
</dbReference>
<dbReference type="InterPro" id="IPR022919">
    <property type="entry name" value="Pept_M48_protease_HtpX"/>
</dbReference>
<evidence type="ECO:0000256" key="12">
    <source>
        <dbReference type="ARBA" id="ARBA00023136"/>
    </source>
</evidence>
<keyword evidence="11" id="KW-0482">Metalloprotease</keyword>
<evidence type="ECO:0000256" key="11">
    <source>
        <dbReference type="ARBA" id="ARBA00023049"/>
    </source>
</evidence>
<keyword evidence="4" id="KW-1003">Cell membrane</keyword>
<keyword evidence="8 15" id="KW-0378">Hydrolase</keyword>
<evidence type="ECO:0000256" key="10">
    <source>
        <dbReference type="ARBA" id="ARBA00022989"/>
    </source>
</evidence>
<comment type="cofactor">
    <cofactor evidence="1">
        <name>Zn(2+)</name>
        <dbReference type="ChEBI" id="CHEBI:29105"/>
    </cofactor>
</comment>
<dbReference type="InterPro" id="IPR050083">
    <property type="entry name" value="HtpX_protease"/>
</dbReference>
<evidence type="ECO:0000256" key="7">
    <source>
        <dbReference type="ARBA" id="ARBA00022723"/>
    </source>
</evidence>
<gene>
    <name evidence="15" type="primary">htpX_20</name>
    <name evidence="15" type="ORF">SDC9_58050</name>
</gene>
<keyword evidence="5 15" id="KW-0645">Protease</keyword>
<comment type="similarity">
    <text evidence="3">Belongs to the peptidase M48B family.</text>
</comment>
<feature type="transmembrane region" description="Helical" evidence="13">
    <location>
        <begin position="21"/>
        <end position="40"/>
    </location>
</feature>
<keyword evidence="10 13" id="KW-1133">Transmembrane helix</keyword>
<evidence type="ECO:0000256" key="9">
    <source>
        <dbReference type="ARBA" id="ARBA00022833"/>
    </source>
</evidence>
<comment type="caution">
    <text evidence="15">The sequence shown here is derived from an EMBL/GenBank/DDBJ whole genome shotgun (WGS) entry which is preliminary data.</text>
</comment>
<evidence type="ECO:0000256" key="6">
    <source>
        <dbReference type="ARBA" id="ARBA00022692"/>
    </source>
</evidence>
<keyword evidence="6 13" id="KW-0812">Transmembrane</keyword>
<feature type="transmembrane region" description="Helical" evidence="13">
    <location>
        <begin position="163"/>
        <end position="184"/>
    </location>
</feature>